<dbReference type="GeneID" id="113796621"/>
<evidence type="ECO:0000313" key="4">
    <source>
        <dbReference type="Proteomes" id="UP000515146"/>
    </source>
</evidence>
<name>A0A6P6YCT5_DERPT</name>
<dbReference type="GO" id="GO:0005737">
    <property type="term" value="C:cytoplasm"/>
    <property type="evidence" value="ECO:0007669"/>
    <property type="project" value="TreeGrafter"/>
</dbReference>
<dbReference type="PANTHER" id="PTHR46186">
    <property type="entry name" value="CYSTATIN"/>
    <property type="match status" value="1"/>
</dbReference>
<evidence type="ECO:0000256" key="1">
    <source>
        <dbReference type="ARBA" id="ARBA00009403"/>
    </source>
</evidence>
<comment type="similarity">
    <text evidence="1">Belongs to the cystatin family.</text>
</comment>
<keyword evidence="3" id="KW-0789">Thiol protease inhibitor</keyword>
<keyword evidence="4" id="KW-1185">Reference proteome</keyword>
<protein>
    <submittedName>
        <fullName evidence="5">Uncharacterized protein LOC113796621</fullName>
    </submittedName>
</protein>
<evidence type="ECO:0000313" key="5">
    <source>
        <dbReference type="RefSeq" id="XP_027202726.1"/>
    </source>
</evidence>
<dbReference type="GO" id="GO:0004869">
    <property type="term" value="F:cysteine-type endopeptidase inhibitor activity"/>
    <property type="evidence" value="ECO:0007669"/>
    <property type="project" value="UniProtKB-KW"/>
</dbReference>
<dbReference type="Proteomes" id="UP000515146">
    <property type="component" value="Unplaced"/>
</dbReference>
<gene>
    <name evidence="5" type="primary">LOC113796621</name>
</gene>
<evidence type="ECO:0000256" key="2">
    <source>
        <dbReference type="ARBA" id="ARBA00022690"/>
    </source>
</evidence>
<dbReference type="RefSeq" id="XP_027202726.1">
    <property type="nucleotide sequence ID" value="XM_027346925.1"/>
</dbReference>
<dbReference type="GO" id="GO:0005615">
    <property type="term" value="C:extracellular space"/>
    <property type="evidence" value="ECO:0007669"/>
    <property type="project" value="TreeGrafter"/>
</dbReference>
<dbReference type="InParanoid" id="A0A6P6YCT5"/>
<sequence length="131" mass="15086">MYSKILFLNCMAASLMIMAIHCDVTSVPNAFKPLDVNDPELNNALKKVEPQMNEKMNSTHLYRIEEIDAAQKESLDGITYKVLFSYGETECNKTDIDRIDSCKFIDHYVHCGADIQQKPNDKWKLVEFFCL</sequence>
<dbReference type="KEGG" id="dpte:113796621"/>
<proteinExistence type="inferred from homology"/>
<dbReference type="SUPFAM" id="SSF54403">
    <property type="entry name" value="Cystatin/monellin"/>
    <property type="match status" value="1"/>
</dbReference>
<accession>A0A6P6YCT5</accession>
<dbReference type="Gene3D" id="3.10.450.10">
    <property type="match status" value="1"/>
</dbReference>
<dbReference type="Pfam" id="PF00031">
    <property type="entry name" value="Cystatin"/>
    <property type="match status" value="1"/>
</dbReference>
<evidence type="ECO:0000256" key="3">
    <source>
        <dbReference type="ARBA" id="ARBA00022704"/>
    </source>
</evidence>
<organism evidence="4 5">
    <name type="scientific">Dermatophagoides pteronyssinus</name>
    <name type="common">European house dust mite</name>
    <dbReference type="NCBI Taxonomy" id="6956"/>
    <lineage>
        <taxon>Eukaryota</taxon>
        <taxon>Metazoa</taxon>
        <taxon>Ecdysozoa</taxon>
        <taxon>Arthropoda</taxon>
        <taxon>Chelicerata</taxon>
        <taxon>Arachnida</taxon>
        <taxon>Acari</taxon>
        <taxon>Acariformes</taxon>
        <taxon>Sarcoptiformes</taxon>
        <taxon>Astigmata</taxon>
        <taxon>Psoroptidia</taxon>
        <taxon>Analgoidea</taxon>
        <taxon>Pyroglyphidae</taxon>
        <taxon>Dermatophagoidinae</taxon>
        <taxon>Dermatophagoides</taxon>
    </lineage>
</organism>
<dbReference type="OrthoDB" id="6513972at2759"/>
<dbReference type="GO" id="GO:0031982">
    <property type="term" value="C:vesicle"/>
    <property type="evidence" value="ECO:0007669"/>
    <property type="project" value="TreeGrafter"/>
</dbReference>
<dbReference type="PANTHER" id="PTHR46186:SF2">
    <property type="entry name" value="CYSTATIN"/>
    <property type="match status" value="1"/>
</dbReference>
<reference evidence="5" key="1">
    <citation type="submission" date="2025-08" db="UniProtKB">
        <authorList>
            <consortium name="RefSeq"/>
        </authorList>
    </citation>
    <scope>IDENTIFICATION</scope>
    <source>
        <strain evidence="5">Airmid</strain>
    </source>
</reference>
<dbReference type="InterPro" id="IPR046350">
    <property type="entry name" value="Cystatin_sf"/>
</dbReference>
<keyword evidence="2" id="KW-0646">Protease inhibitor</keyword>
<dbReference type="CDD" id="cd00042">
    <property type="entry name" value="CY"/>
    <property type="match status" value="1"/>
</dbReference>
<dbReference type="AlphaFoldDB" id="A0A6P6YCT5"/>
<dbReference type="InterPro" id="IPR000010">
    <property type="entry name" value="Cystatin_dom"/>
</dbReference>